<dbReference type="RefSeq" id="WP_086964990.1">
    <property type="nucleotide sequence ID" value="NZ_FCOJ02000001.1"/>
</dbReference>
<gene>
    <name evidence="2" type="ORF">AWB82_00255</name>
</gene>
<evidence type="ECO:0000313" key="2">
    <source>
        <dbReference type="EMBL" id="SAK40909.1"/>
    </source>
</evidence>
<evidence type="ECO:0000313" key="3">
    <source>
        <dbReference type="Proteomes" id="UP000054596"/>
    </source>
</evidence>
<dbReference type="InterPro" id="IPR008517">
    <property type="entry name" value="GNA1162-like"/>
</dbReference>
<evidence type="ECO:0000256" key="1">
    <source>
        <dbReference type="SAM" id="SignalP"/>
    </source>
</evidence>
<protein>
    <submittedName>
        <fullName evidence="2">Lipoprotein</fullName>
    </submittedName>
</protein>
<dbReference type="EMBL" id="FCOJ02000001">
    <property type="protein sequence ID" value="SAK40909.1"/>
    <property type="molecule type" value="Genomic_DNA"/>
</dbReference>
<organism evidence="2 3">
    <name type="scientific">Caballeronia glebae</name>
    <dbReference type="NCBI Taxonomy" id="1777143"/>
    <lineage>
        <taxon>Bacteria</taxon>
        <taxon>Pseudomonadati</taxon>
        <taxon>Pseudomonadota</taxon>
        <taxon>Betaproteobacteria</taxon>
        <taxon>Burkholderiales</taxon>
        <taxon>Burkholderiaceae</taxon>
        <taxon>Caballeronia</taxon>
    </lineage>
</organism>
<proteinExistence type="predicted"/>
<feature type="signal peptide" evidence="1">
    <location>
        <begin position="1"/>
        <end position="23"/>
    </location>
</feature>
<dbReference type="PROSITE" id="PS51257">
    <property type="entry name" value="PROKAR_LIPOPROTEIN"/>
    <property type="match status" value="1"/>
</dbReference>
<keyword evidence="3" id="KW-1185">Reference proteome</keyword>
<dbReference type="Pfam" id="PF05643">
    <property type="entry name" value="GNA1162-like"/>
    <property type="match status" value="1"/>
</dbReference>
<name>A0A157Z6E8_9BURK</name>
<sequence>MTFNISRKLLAVLAILLTMTACATHSPSQTDYTAFRNSKPRSILVLPPINDSVEVGATYGMLSQMTMPLAEGGYYVVPVAEMEETFKHNGLTTANDIQSVSAEKLRTIFGADAALYTKITAYGSSYRVVASTTVVAAEAKLVDLRSGETLWSGSATANGSEVGNNFSIGFGLVGALVETAVKHVVNVASDKSWPVAGLTSQRLLATGGSNTLLYGPRSPKYGTD</sequence>
<reference evidence="2" key="1">
    <citation type="submission" date="2016-01" db="EMBL/GenBank/DDBJ databases">
        <authorList>
            <person name="Peeters C."/>
        </authorList>
    </citation>
    <scope>NUCLEOTIDE SEQUENCE [LARGE SCALE GENOMIC DNA]</scope>
    <source>
        <strain evidence="2">LMG 29325</strain>
    </source>
</reference>
<comment type="caution">
    <text evidence="2">The sequence shown here is derived from an EMBL/GenBank/DDBJ whole genome shotgun (WGS) entry which is preliminary data.</text>
</comment>
<dbReference type="Proteomes" id="UP000054596">
    <property type="component" value="Unassembled WGS sequence"/>
</dbReference>
<dbReference type="OrthoDB" id="1014694at2"/>
<feature type="chain" id="PRO_5007618916" evidence="1">
    <location>
        <begin position="24"/>
        <end position="224"/>
    </location>
</feature>
<dbReference type="Gene3D" id="3.40.50.10610">
    <property type="entry name" value="ABC-type transport auxiliary lipoprotein component"/>
    <property type="match status" value="1"/>
</dbReference>
<accession>A0A157Z6E8</accession>
<dbReference type="AlphaFoldDB" id="A0A157Z6E8"/>
<dbReference type="STRING" id="1777143.AWB82_00255"/>
<keyword evidence="1" id="KW-0732">Signal</keyword>
<keyword evidence="2" id="KW-0449">Lipoprotein</keyword>